<evidence type="ECO:0000256" key="4">
    <source>
        <dbReference type="ARBA" id="ARBA00023180"/>
    </source>
</evidence>
<dbReference type="AlphaFoldDB" id="A0A3P9M936"/>
<reference key="1">
    <citation type="journal article" date="2007" name="Nature">
        <title>The medaka draft genome and insights into vertebrate genome evolution.</title>
        <authorList>
            <person name="Kasahara M."/>
            <person name="Naruse K."/>
            <person name="Sasaki S."/>
            <person name="Nakatani Y."/>
            <person name="Qu W."/>
            <person name="Ahsan B."/>
            <person name="Yamada T."/>
            <person name="Nagayasu Y."/>
            <person name="Doi K."/>
            <person name="Kasai Y."/>
            <person name="Jindo T."/>
            <person name="Kobayashi D."/>
            <person name="Shimada A."/>
            <person name="Toyoda A."/>
            <person name="Kuroki Y."/>
            <person name="Fujiyama A."/>
            <person name="Sasaki T."/>
            <person name="Shimizu A."/>
            <person name="Asakawa S."/>
            <person name="Shimizu N."/>
            <person name="Hashimoto S."/>
            <person name="Yang J."/>
            <person name="Lee Y."/>
            <person name="Matsushima K."/>
            <person name="Sugano S."/>
            <person name="Sakaizumi M."/>
            <person name="Narita T."/>
            <person name="Ohishi K."/>
            <person name="Haga S."/>
            <person name="Ohta F."/>
            <person name="Nomoto H."/>
            <person name="Nogata K."/>
            <person name="Morishita T."/>
            <person name="Endo T."/>
            <person name="Shin-I T."/>
            <person name="Takeda H."/>
            <person name="Morishita S."/>
            <person name="Kohara Y."/>
        </authorList>
    </citation>
    <scope>NUCLEOTIDE SEQUENCE [LARGE SCALE GENOMIC DNA]</scope>
    <source>
        <strain>Hd-rR</strain>
    </source>
</reference>
<keyword evidence="4" id="KW-0325">Glycoprotein</keyword>
<sequence>VVLSLDDTETSIISITWKHRAYLAADWFGGDPTFYPNHCSLNTKTGELTINNVRPEHGGEYTPEINGKILSAIKLQILSPVPKPNITYDCNPEKTNCTLTCSFDRTDDLGDVEVFWILDDRREKAKTQIFSRQSLKNPVSSENSTELKNPLFSESQEPLKLKKKISFCFLFIGPKIDPWGTPQLILWILEDRVAILTKKCRCVK</sequence>
<protein>
    <recommendedName>
        <fullName evidence="7">Ig-like domain-containing protein</fullName>
    </recommendedName>
</protein>
<dbReference type="Proteomes" id="UP000265180">
    <property type="component" value="Chromosome 2"/>
</dbReference>
<dbReference type="InterPro" id="IPR013783">
    <property type="entry name" value="Ig-like_fold"/>
</dbReference>
<reference evidence="5 6" key="2">
    <citation type="submission" date="2017-04" db="EMBL/GenBank/DDBJ databases">
        <title>CpG methylation of centromeres and impact of large insertions on vertebrate speciation.</title>
        <authorList>
            <person name="Ichikawa K."/>
            <person name="Yoshimura J."/>
            <person name="Morishita S."/>
        </authorList>
    </citation>
    <scope>NUCLEOTIDE SEQUENCE</scope>
    <source>
        <strain evidence="5 6">HNI</strain>
    </source>
</reference>
<accession>A0A3P9M936</accession>
<dbReference type="PANTHER" id="PTHR12080:SF125">
    <property type="entry name" value="CD48 ANTIGEN-LIKE"/>
    <property type="match status" value="1"/>
</dbReference>
<dbReference type="GO" id="GO:0016020">
    <property type="term" value="C:membrane"/>
    <property type="evidence" value="ECO:0007669"/>
    <property type="project" value="UniProtKB-SubCell"/>
</dbReference>
<organism evidence="5 6">
    <name type="scientific">Oryzias latipes</name>
    <name type="common">Japanese rice fish</name>
    <name type="synonym">Japanese killifish</name>
    <dbReference type="NCBI Taxonomy" id="8090"/>
    <lineage>
        <taxon>Eukaryota</taxon>
        <taxon>Metazoa</taxon>
        <taxon>Chordata</taxon>
        <taxon>Craniata</taxon>
        <taxon>Vertebrata</taxon>
        <taxon>Euteleostomi</taxon>
        <taxon>Actinopterygii</taxon>
        <taxon>Neopterygii</taxon>
        <taxon>Teleostei</taxon>
        <taxon>Neoteleostei</taxon>
        <taxon>Acanthomorphata</taxon>
        <taxon>Ovalentaria</taxon>
        <taxon>Atherinomorphae</taxon>
        <taxon>Beloniformes</taxon>
        <taxon>Adrianichthyidae</taxon>
        <taxon>Oryziinae</taxon>
        <taxon>Oryzias</taxon>
    </lineage>
</organism>
<evidence type="ECO:0000256" key="3">
    <source>
        <dbReference type="ARBA" id="ARBA00023136"/>
    </source>
</evidence>
<evidence type="ECO:0000256" key="1">
    <source>
        <dbReference type="ARBA" id="ARBA00004370"/>
    </source>
</evidence>
<evidence type="ECO:0000256" key="2">
    <source>
        <dbReference type="ARBA" id="ARBA00022729"/>
    </source>
</evidence>
<reference evidence="5" key="4">
    <citation type="submission" date="2025-09" db="UniProtKB">
        <authorList>
            <consortium name="Ensembl"/>
        </authorList>
    </citation>
    <scope>IDENTIFICATION</scope>
    <source>
        <strain evidence="5">HNI</strain>
    </source>
</reference>
<dbReference type="PANTHER" id="PTHR12080">
    <property type="entry name" value="SIGNALING LYMPHOCYTIC ACTIVATION MOLECULE"/>
    <property type="match status" value="1"/>
</dbReference>
<dbReference type="Ensembl" id="ENSORLT00020019714.1">
    <property type="protein sequence ID" value="ENSORLP00020029486.1"/>
    <property type="gene ID" value="ENSORLG00020013465.1"/>
</dbReference>
<keyword evidence="2" id="KW-0732">Signal</keyword>
<evidence type="ECO:0000313" key="5">
    <source>
        <dbReference type="Ensembl" id="ENSORLP00020029486.1"/>
    </source>
</evidence>
<proteinExistence type="predicted"/>
<reference evidence="5" key="3">
    <citation type="submission" date="2025-08" db="UniProtKB">
        <authorList>
            <consortium name="Ensembl"/>
        </authorList>
    </citation>
    <scope>IDENTIFICATION</scope>
    <source>
        <strain evidence="5">HNI</strain>
    </source>
</reference>
<name>A0A3P9M936_ORYLA</name>
<dbReference type="SUPFAM" id="SSF48726">
    <property type="entry name" value="Immunoglobulin"/>
    <property type="match status" value="1"/>
</dbReference>
<evidence type="ECO:0008006" key="7">
    <source>
        <dbReference type="Google" id="ProtNLM"/>
    </source>
</evidence>
<dbReference type="InterPro" id="IPR015631">
    <property type="entry name" value="CD2/SLAM_rcpt"/>
</dbReference>
<comment type="subcellular location">
    <subcellularLocation>
        <location evidence="1">Membrane</location>
    </subcellularLocation>
</comment>
<evidence type="ECO:0000313" key="6">
    <source>
        <dbReference type="Proteomes" id="UP000265180"/>
    </source>
</evidence>
<keyword evidence="3" id="KW-0472">Membrane</keyword>
<dbReference type="Gene3D" id="2.60.40.10">
    <property type="entry name" value="Immunoglobulins"/>
    <property type="match status" value="2"/>
</dbReference>
<dbReference type="InterPro" id="IPR036179">
    <property type="entry name" value="Ig-like_dom_sf"/>
</dbReference>